<feature type="transmembrane region" description="Helical" evidence="5">
    <location>
        <begin position="335"/>
        <end position="353"/>
    </location>
</feature>
<evidence type="ECO:0000256" key="2">
    <source>
        <dbReference type="ARBA" id="ARBA00022692"/>
    </source>
</evidence>
<dbReference type="PANTHER" id="PTHR10846">
    <property type="entry name" value="SODIUM/POTASSIUM/CALCIUM EXCHANGER"/>
    <property type="match status" value="1"/>
</dbReference>
<feature type="transmembrane region" description="Helical" evidence="5">
    <location>
        <begin position="172"/>
        <end position="191"/>
    </location>
</feature>
<feature type="domain" description="Sodium/calcium exchanger membrane region" evidence="6">
    <location>
        <begin position="178"/>
        <end position="320"/>
    </location>
</feature>
<keyword evidence="4 5" id="KW-0472">Membrane</keyword>
<keyword evidence="2 5" id="KW-0812">Transmembrane</keyword>
<feature type="transmembrane region" description="Helical" evidence="5">
    <location>
        <begin position="75"/>
        <end position="95"/>
    </location>
</feature>
<evidence type="ECO:0000256" key="5">
    <source>
        <dbReference type="SAM" id="Phobius"/>
    </source>
</evidence>
<accession>A0ABV6SQA1</accession>
<feature type="transmembrane region" description="Helical" evidence="5">
    <location>
        <begin position="211"/>
        <end position="235"/>
    </location>
</feature>
<keyword evidence="3 5" id="KW-1133">Transmembrane helix</keyword>
<feature type="transmembrane region" description="Helical" evidence="5">
    <location>
        <begin position="247"/>
        <end position="268"/>
    </location>
</feature>
<dbReference type="Pfam" id="PF01699">
    <property type="entry name" value="Na_Ca_ex"/>
    <property type="match status" value="2"/>
</dbReference>
<comment type="subcellular location">
    <subcellularLocation>
        <location evidence="1">Membrane</location>
        <topology evidence="1">Multi-pass membrane protein</topology>
    </subcellularLocation>
</comment>
<dbReference type="InterPro" id="IPR004837">
    <property type="entry name" value="NaCa_Exmemb"/>
</dbReference>
<dbReference type="InterPro" id="IPR004481">
    <property type="entry name" value="K/Na/Ca-exchanger"/>
</dbReference>
<reference evidence="7 8" key="1">
    <citation type="submission" date="2024-09" db="EMBL/GenBank/DDBJ databases">
        <authorList>
            <person name="Sun Q."/>
            <person name="Mori K."/>
        </authorList>
    </citation>
    <scope>NUCLEOTIDE SEQUENCE [LARGE SCALE GENOMIC DNA]</scope>
    <source>
        <strain evidence="7 8">NCAIM B.01794</strain>
    </source>
</reference>
<evidence type="ECO:0000313" key="7">
    <source>
        <dbReference type="EMBL" id="MFC0711710.1"/>
    </source>
</evidence>
<sequence>MTPLTFICLIAGLALLIAGAEALVRGTACLAARFGIPPLIIGLTVVAFGTSAPEMAVSVRSASGGQGDIAVGNTIGSNIFNVLMILGLSALVIPLRVSRQLIRFDVPVMIGVSLLAWLLAIDREYSRLDGVLLFAGILVYIAFQVRSGLNAGTSGGNNDFETEFGRKPAGHLALPGHLALVALGLAMLVWGSDLLIDAAVTLARALGLSELTIGLTMVAAGTSLPELATSLVAAIKGERDIAVGNIVGSNIFNLLAVLGLTALVSSAPLEVSPNALAFDYPAMIAAAAACLPIFFTGYRIGRREGLLFFGYYLAYGAYQVLFASGASAVDLLHDALAWYALPLTTVTLLVIAAREWRQRS</sequence>
<organism evidence="7 8">
    <name type="scientific">Azorhizophilus paspali</name>
    <name type="common">Azotobacter paspali</name>
    <dbReference type="NCBI Taxonomy" id="69963"/>
    <lineage>
        <taxon>Bacteria</taxon>
        <taxon>Pseudomonadati</taxon>
        <taxon>Pseudomonadota</taxon>
        <taxon>Gammaproteobacteria</taxon>
        <taxon>Pseudomonadales</taxon>
        <taxon>Pseudomonadaceae</taxon>
        <taxon>Azorhizophilus</taxon>
    </lineage>
</organism>
<comment type="caution">
    <text evidence="7">The sequence shown here is derived from an EMBL/GenBank/DDBJ whole genome shotgun (WGS) entry which is preliminary data.</text>
</comment>
<dbReference type="InterPro" id="IPR044880">
    <property type="entry name" value="NCX_ion-bd_dom_sf"/>
</dbReference>
<dbReference type="Proteomes" id="UP001589891">
    <property type="component" value="Unassembled WGS sequence"/>
</dbReference>
<dbReference type="EMBL" id="JBHLSS010000127">
    <property type="protein sequence ID" value="MFC0711710.1"/>
    <property type="molecule type" value="Genomic_DNA"/>
</dbReference>
<dbReference type="RefSeq" id="WP_376948662.1">
    <property type="nucleotide sequence ID" value="NZ_CP171449.1"/>
</dbReference>
<dbReference type="Gene3D" id="1.20.1420.30">
    <property type="entry name" value="NCX, central ion-binding region"/>
    <property type="match status" value="1"/>
</dbReference>
<feature type="domain" description="Sodium/calcium exchanger membrane region" evidence="6">
    <location>
        <begin position="6"/>
        <end position="145"/>
    </location>
</feature>
<feature type="transmembrane region" description="Helical" evidence="5">
    <location>
        <begin position="280"/>
        <end position="298"/>
    </location>
</feature>
<protein>
    <submittedName>
        <fullName evidence="7">Calcium/sodium antiporter</fullName>
    </submittedName>
</protein>
<evidence type="ECO:0000256" key="1">
    <source>
        <dbReference type="ARBA" id="ARBA00004141"/>
    </source>
</evidence>
<dbReference type="NCBIfam" id="TIGR00367">
    <property type="entry name" value="calcium/sodium antiporter"/>
    <property type="match status" value="1"/>
</dbReference>
<feature type="transmembrane region" description="Helical" evidence="5">
    <location>
        <begin position="102"/>
        <end position="120"/>
    </location>
</feature>
<evidence type="ECO:0000256" key="3">
    <source>
        <dbReference type="ARBA" id="ARBA00022989"/>
    </source>
</evidence>
<feature type="transmembrane region" description="Helical" evidence="5">
    <location>
        <begin position="132"/>
        <end position="151"/>
    </location>
</feature>
<evidence type="ECO:0000259" key="6">
    <source>
        <dbReference type="Pfam" id="PF01699"/>
    </source>
</evidence>
<proteinExistence type="predicted"/>
<gene>
    <name evidence="7" type="ORF">ACFFGX_19895</name>
</gene>
<dbReference type="PANTHER" id="PTHR10846:SF8">
    <property type="entry name" value="INNER MEMBRANE PROTEIN YRBG"/>
    <property type="match status" value="1"/>
</dbReference>
<evidence type="ECO:0000256" key="4">
    <source>
        <dbReference type="ARBA" id="ARBA00023136"/>
    </source>
</evidence>
<evidence type="ECO:0000313" key="8">
    <source>
        <dbReference type="Proteomes" id="UP001589891"/>
    </source>
</evidence>
<name>A0ABV6SQA1_AZOPA</name>
<keyword evidence="8" id="KW-1185">Reference proteome</keyword>
<feature type="transmembrane region" description="Helical" evidence="5">
    <location>
        <begin position="305"/>
        <end position="329"/>
    </location>
</feature>